<organism evidence="1">
    <name type="scientific">hydrothermal vent metagenome</name>
    <dbReference type="NCBI Taxonomy" id="652676"/>
    <lineage>
        <taxon>unclassified sequences</taxon>
        <taxon>metagenomes</taxon>
        <taxon>ecological metagenomes</taxon>
    </lineage>
</organism>
<feature type="non-terminal residue" evidence="1">
    <location>
        <position position="455"/>
    </location>
</feature>
<accession>A0A3B0T0M2</accession>
<sequence>MTVKFSKSIAFALALSAMIVAGATSAYGADIAYAWANRPASATYTPDSNYVFNNGQPVQVSRQSLGRYSVAFGRVAGPGANVQVQLYGADAGYCNAQSWNNGSVNVRCYNVAGAPADRRFVVLAIKAAAGEEAQIAYAWLNNAGAASYSADAAYRFGPGDMNVTRTTAGNYKVNLATNVRNRRISLATGYATSARCNVTLNTRGRVQVTCINPSETLVDARASVLLLREGVPRMSLAFNVAMDGQLGAEFGLASDGSAQSVQRISQGRYRVVIGPEANPGGHVQVAAILTRAHCWPESWGGGAVTVRCARNGALTDAGFGVVALARGGALTPTIVVPRPVEPNATLPPLGSVVVAPQPTTPSVTLPAGPVILGAPSGVSIDPGVLTPRRVEEEAYAPSRTGPRASVAYKLAGKGETVDINYEIIDGLAVTEGDIILGRHDQMMSASAERRSCRGE</sequence>
<name>A0A3B0T0M2_9ZZZZ</name>
<dbReference type="EMBL" id="UOEH01000547">
    <property type="protein sequence ID" value="VAW06897.1"/>
    <property type="molecule type" value="Genomic_DNA"/>
</dbReference>
<reference evidence="1" key="1">
    <citation type="submission" date="2018-06" db="EMBL/GenBank/DDBJ databases">
        <authorList>
            <person name="Zhirakovskaya E."/>
        </authorList>
    </citation>
    <scope>NUCLEOTIDE SEQUENCE</scope>
</reference>
<evidence type="ECO:0000313" key="1">
    <source>
        <dbReference type="EMBL" id="VAW06897.1"/>
    </source>
</evidence>
<gene>
    <name evidence="1" type="ORF">MNBD_ALPHA05-1324</name>
</gene>
<protein>
    <submittedName>
        <fullName evidence="1">Uncharacterized protein</fullName>
    </submittedName>
</protein>
<dbReference type="AlphaFoldDB" id="A0A3B0T0M2"/>
<proteinExistence type="predicted"/>